<dbReference type="InterPro" id="IPR011989">
    <property type="entry name" value="ARM-like"/>
</dbReference>
<dbReference type="GO" id="GO:0051301">
    <property type="term" value="P:cell division"/>
    <property type="evidence" value="ECO:0007669"/>
    <property type="project" value="UniProtKB-KW"/>
</dbReference>
<dbReference type="GO" id="GO:0000785">
    <property type="term" value="C:chromatin"/>
    <property type="evidence" value="ECO:0007669"/>
    <property type="project" value="TreeGrafter"/>
</dbReference>
<dbReference type="OMA" id="YPPAYNM"/>
<comment type="subcellular location">
    <subcellularLocation>
        <location evidence="1">Nucleus</location>
    </subcellularLocation>
</comment>
<dbReference type="InterPro" id="IPR016024">
    <property type="entry name" value="ARM-type_fold"/>
</dbReference>
<dbReference type="EMBL" id="LT553503">
    <property type="protein sequence ID" value="SAM01065.1"/>
    <property type="molecule type" value="Genomic_DNA"/>
</dbReference>
<organism evidence="7">
    <name type="scientific">Absidia glauca</name>
    <name type="common">Pin mould</name>
    <dbReference type="NCBI Taxonomy" id="4829"/>
    <lineage>
        <taxon>Eukaryota</taxon>
        <taxon>Fungi</taxon>
        <taxon>Fungi incertae sedis</taxon>
        <taxon>Mucoromycota</taxon>
        <taxon>Mucoromycotina</taxon>
        <taxon>Mucoromycetes</taxon>
        <taxon>Mucorales</taxon>
        <taxon>Cunninghamellaceae</taxon>
        <taxon>Absidia</taxon>
    </lineage>
</organism>
<gene>
    <name evidence="7" type="primary">ABSGL_06802.1 scaffold 8678</name>
</gene>
<evidence type="ECO:0000256" key="2">
    <source>
        <dbReference type="ARBA" id="ARBA00022618"/>
    </source>
</evidence>
<keyword evidence="4" id="KW-0539">Nucleus</keyword>
<dbReference type="PANTHER" id="PTHR12663:SF0">
    <property type="entry name" value="PRECOCIOUS DISSOCIATION OF SISTERS 5, ISOFORM A"/>
    <property type="match status" value="1"/>
</dbReference>
<evidence type="ECO:0000313" key="7">
    <source>
        <dbReference type="EMBL" id="SAM01065.1"/>
    </source>
</evidence>
<accession>A0A168NRP7</accession>
<evidence type="ECO:0008006" key="9">
    <source>
        <dbReference type="Google" id="ProtNLM"/>
    </source>
</evidence>
<evidence type="ECO:0000256" key="4">
    <source>
        <dbReference type="ARBA" id="ARBA00023242"/>
    </source>
</evidence>
<feature type="region of interest" description="Disordered" evidence="6">
    <location>
        <begin position="1098"/>
        <end position="1125"/>
    </location>
</feature>
<proteinExistence type="predicted"/>
<keyword evidence="3" id="KW-0498">Mitosis</keyword>
<keyword evidence="2" id="KW-0132">Cell division</keyword>
<dbReference type="AlphaFoldDB" id="A0A168NRP7"/>
<dbReference type="SUPFAM" id="SSF48371">
    <property type="entry name" value="ARM repeat"/>
    <property type="match status" value="1"/>
</dbReference>
<sequence>MEIDLPSLQFNEPLVGSRVLKVDVLKQQLETLHKELQSFEQMNVDTSSLATVSKDLINKRILGHKNTTVTALATCCIADVLRLHAPDPPYDDAELQLVFNAFISQLGAMDKNNKVDFQYQFYLLESLSTVKSILIMADLERSEDMMTQLFNQSFDIIEKRLPQNVQVCMTDILAQLVEEIPLSQESMEILLEQLACDDRLTNTKHAMAVDLCRMTPDILQRRVCQYFTETLMTVSHTGEDGMEDLKRVHGWIQKIYFVMPSLLLNVIPQLQEELGLDELEVRKLAMETIGNMFTEKSSALFRQYPGVWKTWLERRMDKSVAIRTSWAELGCLIYQNHPDMAANEINSCLAALLRDLDEKVRTSICKAIGKMDIKVIMGYMEKSVLKELSTRCKDTKNVVQRAAMDAIGGIYNQVYPQLTEPKVMDKFAWIPRDLFHCLFVGNRRLEIALDETLQKHIFPENLDDTARTERLVTVFMSFDEKEKKAFYAYMARGKRNIEMLELFLNYCDNDGMDSMVSDYEQTQMDKLMKTIADQFEDHGRVISCLKQIRDMDDLDVIRSLRNSVNVEKEYKGILNAQKNLLRLLEQKAHESSIPCKWILNRTHLLVINKTIVPYLYSALRSTRGNRPSAVKERSLASQTLAKSIGVDFPRMCLPYADELIKHIMNDDAGAIVDIGLEVLASATKSLPMELALISKTLTRLASYASNGSLHQAKYATTILCNSKDPEAACTDLLEDLMDEVSLDNPNLATTLTSLSVIATYFPTILQPHFDTLAAFIYQQCLPQKLPATNPNNNPEWEEYDELRGVTQQKLAAVPVLSNYLLGMFKANQTVENEVVLEVITTLWDMVDTTCDIAVANNTNAAETSHLRILAGSTIVKLGECPAYQNTLDVARFEQLGLLLQDSCYYVRYQFGEFLMLGLAKAEINPRYQILLFLCAHEPEDSFLQWVSHFIHGRAGPNKQVDRTSEFSIDRLIHLLAHHPDFGPTDEELETFAQYIDFYISCITTHENITSLYYYVQRIKLSVDALIESYTKNSHILCELAALLLERRAKRSGWQIESGLQTAKLHSKLYKPLPVGPAQKQALEQTYISEELATKIRNGHVQKGLEKRARGGDGVSHSSSKKTKRA</sequence>
<dbReference type="Gene3D" id="1.25.10.10">
    <property type="entry name" value="Leucine-rich Repeat Variant"/>
    <property type="match status" value="1"/>
</dbReference>
<dbReference type="FunCoup" id="A0A168NRP7">
    <property type="interactions" value="691"/>
</dbReference>
<reference evidence="7" key="1">
    <citation type="submission" date="2016-04" db="EMBL/GenBank/DDBJ databases">
        <authorList>
            <person name="Evans L.H."/>
            <person name="Alamgir A."/>
            <person name="Owens N."/>
            <person name="Weber N.D."/>
            <person name="Virtaneva K."/>
            <person name="Barbian K."/>
            <person name="Babar A."/>
            <person name="Rosenke K."/>
        </authorList>
    </citation>
    <scope>NUCLEOTIDE SEQUENCE [LARGE SCALE GENOMIC DNA]</scope>
    <source>
        <strain evidence="7">CBS 101.48</strain>
    </source>
</reference>
<dbReference type="OrthoDB" id="200660at2759"/>
<dbReference type="PANTHER" id="PTHR12663">
    <property type="entry name" value="ANDROGEN INDUCED INHIBITOR OF PROLIFERATION AS3 / PDS5-RELATED"/>
    <property type="match status" value="1"/>
</dbReference>
<dbReference type="GO" id="GO:0005634">
    <property type="term" value="C:nucleus"/>
    <property type="evidence" value="ECO:0007669"/>
    <property type="project" value="UniProtKB-SubCell"/>
</dbReference>
<name>A0A168NRP7_ABSGL</name>
<dbReference type="Pfam" id="PF20168">
    <property type="entry name" value="PDS5"/>
    <property type="match status" value="1"/>
</dbReference>
<evidence type="ECO:0000256" key="5">
    <source>
        <dbReference type="ARBA" id="ARBA00023306"/>
    </source>
</evidence>
<evidence type="ECO:0000313" key="8">
    <source>
        <dbReference type="Proteomes" id="UP000078561"/>
    </source>
</evidence>
<protein>
    <recommendedName>
        <fullName evidence="9">Sister chromatid cohesion protein</fullName>
    </recommendedName>
</protein>
<evidence type="ECO:0000256" key="1">
    <source>
        <dbReference type="ARBA" id="ARBA00004123"/>
    </source>
</evidence>
<keyword evidence="5" id="KW-0131">Cell cycle</keyword>
<keyword evidence="8" id="KW-1185">Reference proteome</keyword>
<dbReference type="GO" id="GO:0006281">
    <property type="term" value="P:DNA repair"/>
    <property type="evidence" value="ECO:0007669"/>
    <property type="project" value="TreeGrafter"/>
</dbReference>
<dbReference type="InterPro" id="IPR039776">
    <property type="entry name" value="Pds5"/>
</dbReference>
<dbReference type="Proteomes" id="UP000078561">
    <property type="component" value="Unassembled WGS sequence"/>
</dbReference>
<dbReference type="InParanoid" id="A0A168NRP7"/>
<evidence type="ECO:0000256" key="3">
    <source>
        <dbReference type="ARBA" id="ARBA00022776"/>
    </source>
</evidence>
<evidence type="ECO:0000256" key="6">
    <source>
        <dbReference type="SAM" id="MobiDB-lite"/>
    </source>
</evidence>
<dbReference type="STRING" id="4829.A0A168NRP7"/>
<dbReference type="GO" id="GO:0007064">
    <property type="term" value="P:mitotic sister chromatid cohesion"/>
    <property type="evidence" value="ECO:0007669"/>
    <property type="project" value="InterPro"/>
</dbReference>
<dbReference type="CDD" id="cd19953">
    <property type="entry name" value="PDS5"/>
    <property type="match status" value="1"/>
</dbReference>